<comment type="caution">
    <text evidence="3">The sequence shown here is derived from an EMBL/GenBank/DDBJ whole genome shotgun (WGS) entry which is preliminary data.</text>
</comment>
<dbReference type="PRINTS" id="PR00081">
    <property type="entry name" value="GDHRDH"/>
</dbReference>
<accession>A0AAD6D5T5</accession>
<dbReference type="InterPro" id="IPR002347">
    <property type="entry name" value="SDR_fam"/>
</dbReference>
<organism evidence="3 4">
    <name type="scientific">Penicillium frequentans</name>
    <dbReference type="NCBI Taxonomy" id="3151616"/>
    <lineage>
        <taxon>Eukaryota</taxon>
        <taxon>Fungi</taxon>
        <taxon>Dikarya</taxon>
        <taxon>Ascomycota</taxon>
        <taxon>Pezizomycotina</taxon>
        <taxon>Eurotiomycetes</taxon>
        <taxon>Eurotiomycetidae</taxon>
        <taxon>Eurotiales</taxon>
        <taxon>Aspergillaceae</taxon>
        <taxon>Penicillium</taxon>
    </lineage>
</organism>
<dbReference type="PANTHER" id="PTHR44229:SF4">
    <property type="entry name" value="15-HYDROXYPROSTAGLANDIN DEHYDROGENASE [NAD(+)]"/>
    <property type="match status" value="1"/>
</dbReference>
<keyword evidence="2" id="KW-0560">Oxidoreductase</keyword>
<evidence type="ECO:0000256" key="1">
    <source>
        <dbReference type="ARBA" id="ARBA00006484"/>
    </source>
</evidence>
<gene>
    <name evidence="3" type="ORF">N7494_000261</name>
</gene>
<dbReference type="SUPFAM" id="SSF51735">
    <property type="entry name" value="NAD(P)-binding Rossmann-fold domains"/>
    <property type="match status" value="1"/>
</dbReference>
<dbReference type="Pfam" id="PF00106">
    <property type="entry name" value="adh_short"/>
    <property type="match status" value="1"/>
</dbReference>
<dbReference type="GO" id="GO:0016616">
    <property type="term" value="F:oxidoreductase activity, acting on the CH-OH group of donors, NAD or NADP as acceptor"/>
    <property type="evidence" value="ECO:0007669"/>
    <property type="project" value="TreeGrafter"/>
</dbReference>
<protein>
    <submittedName>
        <fullName evidence="3">NAD(P)-binding protein</fullName>
    </submittedName>
</protein>
<evidence type="ECO:0000256" key="2">
    <source>
        <dbReference type="ARBA" id="ARBA00023002"/>
    </source>
</evidence>
<dbReference type="Proteomes" id="UP001220324">
    <property type="component" value="Unassembled WGS sequence"/>
</dbReference>
<comment type="similarity">
    <text evidence="1">Belongs to the short-chain dehydrogenases/reductases (SDR) family.</text>
</comment>
<dbReference type="AlphaFoldDB" id="A0AAD6D5T5"/>
<dbReference type="EMBL" id="JAQIZZ010000001">
    <property type="protein sequence ID" value="KAJ5556346.1"/>
    <property type="molecule type" value="Genomic_DNA"/>
</dbReference>
<keyword evidence="4" id="KW-1185">Reference proteome</keyword>
<reference evidence="3 4" key="1">
    <citation type="journal article" date="2023" name="IMA Fungus">
        <title>Comparative genomic study of the Penicillium genus elucidates a diverse pangenome and 15 lateral gene transfer events.</title>
        <authorList>
            <person name="Petersen C."/>
            <person name="Sorensen T."/>
            <person name="Nielsen M.R."/>
            <person name="Sondergaard T.E."/>
            <person name="Sorensen J.L."/>
            <person name="Fitzpatrick D.A."/>
            <person name="Frisvad J.C."/>
            <person name="Nielsen K.L."/>
        </authorList>
    </citation>
    <scope>NUCLEOTIDE SEQUENCE [LARGE SCALE GENOMIC DNA]</scope>
    <source>
        <strain evidence="3 4">IBT 35679</strain>
    </source>
</reference>
<dbReference type="PANTHER" id="PTHR44229">
    <property type="entry name" value="15-HYDROXYPROSTAGLANDIN DEHYDROGENASE [NAD(+)]"/>
    <property type="match status" value="1"/>
</dbReference>
<dbReference type="GO" id="GO:0005737">
    <property type="term" value="C:cytoplasm"/>
    <property type="evidence" value="ECO:0007669"/>
    <property type="project" value="TreeGrafter"/>
</dbReference>
<sequence>MAFVGDMNLNGKILAITGGGSGIHLELARIARSKGAKVIIADLKLTEEATVEVERDSANLVFLPCDVMKRSELENIVITSECVFGDCPDVYVAGAGVFEPTWSNFWDDTESDDYKAVQININHPIKLTRIATRALLGRNKKGVVLIMASMTGYTGHFSAPLYSATKHALVGFVRSMVDLDRHEGVKVVAICPGIVKTPLWLADPERSARFGYQDSIAISARSVAEAELNLIENGSYQGGTVYEISTAGERTIGTWNISPPGPSSESPLVGTVIPQEALDRAYEPIWSVLARERLTD</sequence>
<name>A0AAD6D5T5_9EURO</name>
<evidence type="ECO:0000313" key="3">
    <source>
        <dbReference type="EMBL" id="KAJ5556346.1"/>
    </source>
</evidence>
<proteinExistence type="inferred from homology"/>
<dbReference type="Gene3D" id="3.40.50.720">
    <property type="entry name" value="NAD(P)-binding Rossmann-like Domain"/>
    <property type="match status" value="1"/>
</dbReference>
<evidence type="ECO:0000313" key="4">
    <source>
        <dbReference type="Proteomes" id="UP001220324"/>
    </source>
</evidence>
<dbReference type="InterPro" id="IPR036291">
    <property type="entry name" value="NAD(P)-bd_dom_sf"/>
</dbReference>